<comment type="caution">
    <text evidence="1">The sequence shown here is derived from an EMBL/GenBank/DDBJ whole genome shotgun (WGS) entry which is preliminary data.</text>
</comment>
<organism evidence="1 2">
    <name type="scientific">Cryptosporidium xiaoi</name>
    <dbReference type="NCBI Taxonomy" id="659607"/>
    <lineage>
        <taxon>Eukaryota</taxon>
        <taxon>Sar</taxon>
        <taxon>Alveolata</taxon>
        <taxon>Apicomplexa</taxon>
        <taxon>Conoidasida</taxon>
        <taxon>Coccidia</taxon>
        <taxon>Eucoccidiorida</taxon>
        <taxon>Eimeriorina</taxon>
        <taxon>Cryptosporidiidae</taxon>
        <taxon>Cryptosporidium</taxon>
    </lineage>
</organism>
<accession>A0AAV9XWM1</accession>
<dbReference type="EMBL" id="JAWDEY010000014">
    <property type="protein sequence ID" value="KAK6589170.1"/>
    <property type="molecule type" value="Genomic_DNA"/>
</dbReference>
<reference evidence="1 2" key="1">
    <citation type="submission" date="2023-10" db="EMBL/GenBank/DDBJ databases">
        <title>Comparative genomics analysis reveals potential genetic determinants of host preference in Cryptosporidium xiaoi.</title>
        <authorList>
            <person name="Xiao L."/>
            <person name="Li J."/>
        </authorList>
    </citation>
    <scope>NUCLEOTIDE SEQUENCE [LARGE SCALE GENOMIC DNA]</scope>
    <source>
        <strain evidence="1 2">52996</strain>
    </source>
</reference>
<evidence type="ECO:0000313" key="1">
    <source>
        <dbReference type="EMBL" id="KAK6589170.1"/>
    </source>
</evidence>
<dbReference type="Proteomes" id="UP001311799">
    <property type="component" value="Unassembled WGS sequence"/>
</dbReference>
<protein>
    <recommendedName>
        <fullName evidence="3">HECT domain-containing protein</fullName>
    </recommendedName>
</protein>
<gene>
    <name evidence="1" type="ORF">RS030_223483</name>
</gene>
<evidence type="ECO:0000313" key="2">
    <source>
        <dbReference type="Proteomes" id="UP001311799"/>
    </source>
</evidence>
<proteinExistence type="predicted"/>
<evidence type="ECO:0008006" key="3">
    <source>
        <dbReference type="Google" id="ProtNLM"/>
    </source>
</evidence>
<name>A0AAV9XWM1_9CRYT</name>
<keyword evidence="2" id="KW-1185">Reference proteome</keyword>
<sequence>MFEENINISQFRRGAEAIVNQLNEICGGNNPVIKLNFSDQSKEPRNTPNTLSSILQEYGDSVHNGEGIGYIGLEWKGPFPLHSSIIQHIKRIQLLVGRPPSLTYGFLPHINCGYVGLENIIYIFSIGDLFENGAESTSGYISETSNDSYCKMVNNALIDDNTILTLSLPFPVKMVTGSFPRANIFSKDVEYLLCVITEKSANLLALKLDKCNSYNLRRLKKWNLPQDGEEINEYGMDYNSVLNSEGSVIKGAGLINVPIMKINGKEINMFQCSLPNMYASKLHSLQGTLDGRFFFFEEESSNIYEFVYHSKEGWITPYCYIHSHKVNYTLSNSFLFKYTFLRIFQRSFISKVSVAPCGYMAILDSSQNIHIAKYLNDSDSSTILSLIAPWGRIVNSIESWVSNVNLKPHLLPSDWDDYVCTDENNCNVNNNYDLTDEINNFMSQTCQKNYQGRFSSPSSIKIIYTFKRTELNKILSQLSGKFLNNEGKNEDFRNFVIEDICLSFTFEYNLTISLFMENGSILQFQCSKRNNEYIPPLSSISSSCSRVENHSMRSPFKKLHISEVNNIFELKPGTFSNNCDVTVFGFWLTNFIPHSVSIGEESRMTNSFCRNGLTIITRSTTCKTVKNVNANTDFSKTPSRNICKVELRLFNSLPADINLDSNKFIDNSLFGRNFSNPMSSSLRYNNNTSFSGNLKNNGGEPIFFELDEQIKSIYEVKINSDNSIGTLEEFPILNNSKSLIYPDVNLEYGGNQFGKKNNYDLLGWIHDRHIILVGETRYFLLTLRWNGVQHIIGASGLFMQIMRNSQMNNNVDNSNTNFRRLVHPEDSFLTSNYLSLTSPWIEALSGAIAFDLRCILELPLFYRSGQDLNFILTPHILELCFLRLQKVSKILSRSRNIIGNELFNFTSLPDNKLNQERSIHEIIIEELGTDCNIQLKKSATFIIKSIAFIVNLLSQLIQFLMIFISSPENIRKITLMYLGRDENTNILTEMPLIFLLVSNKGIYQIRFLVESFSMAVIGSTSHSRSYDSNLLNQLKCVHSKIGWILNDKANRIMKRLALFQDLSEDPDINSILKKITSRNKLIGTFTSPPYKYWESFLLDQTQSDFFKEIFSSLTLKPWNRIADSTLLLLQTISYFELFLTEQIESRQKIGYFETNKSNNINVDLSLFNTHIEGIIEAWTKSLSDSFYDLLSHERVKKKIIRIKCLSLFIQPIKTLLSYSSNTKLIDMCLKYLLRDILALIIKEYYLSNDVNSSHCICQQLLKDFQVSLKFENGNSRDCNKPFLTLISDELNNILQYSNIRERCIYSKDQFISVLNDLITSGNYSPFYYVLSCIYLTGDDKSFGGIKSASVLSFIALNADICCGEECRNVRTRIDSLKMLRKVYFVGGRSVTQVEINVSNYFPHLFDEKITGKDKYQMDFSIENAISNADGLISSSNYLQIPLLSYLEKYLALNGNGQLFKTVKTLSSRICSFSEIISIINTIPDLQPFSIISALFNANKSNSRDDAELEEICSLISDLLLQTLFPPSGHTINRVNLNEDTNTPIFPLLSYFFGFNGYLNYHESIQKLFEFVQTPLLNISGSSLLGALSFVPNIFQCVGLSDQEIIKKYDLFQQLYSISAVLEFGNFYLIKNTKNLDIDCFIPTSVSLKLWNKYFSIPHDLIFDIYMSLLDSCSTSSLSSSPYGLIINRIADLESPINNFESLSLDHNSFTLHIRKCIIGVAQSWINNSVNQEIDSNYTSLIKDFINVSVPIIKKHDKQNEKRITNISEGILSKL</sequence>